<keyword evidence="3 7" id="KW-0479">Metal-binding</keyword>
<dbReference type="KEGG" id="fsy:FsymDg_1930"/>
<evidence type="ECO:0000256" key="7">
    <source>
        <dbReference type="RuleBase" id="RU000461"/>
    </source>
</evidence>
<dbReference type="InterPro" id="IPR036396">
    <property type="entry name" value="Cyt_P450_sf"/>
</dbReference>
<dbReference type="InterPro" id="IPR002397">
    <property type="entry name" value="Cyt_P450_B"/>
</dbReference>
<name>F8AWM9_9ACTN</name>
<dbReference type="GO" id="GO:0005506">
    <property type="term" value="F:iron ion binding"/>
    <property type="evidence" value="ECO:0007669"/>
    <property type="project" value="InterPro"/>
</dbReference>
<dbReference type="HOGENOM" id="CLU_033716_0_2_11"/>
<feature type="region of interest" description="Disordered" evidence="8">
    <location>
        <begin position="1"/>
        <end position="22"/>
    </location>
</feature>
<proteinExistence type="inferred from homology"/>
<dbReference type="GO" id="GO:0016705">
    <property type="term" value="F:oxidoreductase activity, acting on paired donors, with incorporation or reduction of molecular oxygen"/>
    <property type="evidence" value="ECO:0007669"/>
    <property type="project" value="InterPro"/>
</dbReference>
<dbReference type="PROSITE" id="PS00086">
    <property type="entry name" value="CYTOCHROME_P450"/>
    <property type="match status" value="1"/>
</dbReference>
<dbReference type="STRING" id="656024.FsymDg_1930"/>
<dbReference type="PANTHER" id="PTHR46696">
    <property type="entry name" value="P450, PUTATIVE (EUROFUNG)-RELATED"/>
    <property type="match status" value="1"/>
</dbReference>
<evidence type="ECO:0000256" key="4">
    <source>
        <dbReference type="ARBA" id="ARBA00023002"/>
    </source>
</evidence>
<dbReference type="Proteomes" id="UP000001549">
    <property type="component" value="Chromosome"/>
</dbReference>
<accession>F8AWM9</accession>
<keyword evidence="4 7" id="KW-0560">Oxidoreductase</keyword>
<reference evidence="9 10" key="1">
    <citation type="submission" date="2011-05" db="EMBL/GenBank/DDBJ databases">
        <title>Complete sequence of chromosome of Frankia symbiont of Datisca glomerata.</title>
        <authorList>
            <consortium name="US DOE Joint Genome Institute"/>
            <person name="Lucas S."/>
            <person name="Han J."/>
            <person name="Lapidus A."/>
            <person name="Cheng J.-F."/>
            <person name="Goodwin L."/>
            <person name="Pitluck S."/>
            <person name="Peters L."/>
            <person name="Mikhailova N."/>
            <person name="Chertkov O."/>
            <person name="Teshima H."/>
            <person name="Han C."/>
            <person name="Tapia R."/>
            <person name="Land M."/>
            <person name="Hauser L."/>
            <person name="Kyrpides N."/>
            <person name="Ivanova N."/>
            <person name="Pagani I."/>
            <person name="Berry A."/>
            <person name="Pawlowski K."/>
            <person name="Persson T."/>
            <person name="Vanden Heuvel B."/>
            <person name="Benson D."/>
            <person name="Woyke T."/>
        </authorList>
    </citation>
    <scope>NUCLEOTIDE SEQUENCE [LARGE SCALE GENOMIC DNA]</scope>
    <source>
        <strain evidence="10">4085684</strain>
    </source>
</reference>
<evidence type="ECO:0000256" key="5">
    <source>
        <dbReference type="ARBA" id="ARBA00023004"/>
    </source>
</evidence>
<comment type="similarity">
    <text evidence="1 7">Belongs to the cytochrome P450 family.</text>
</comment>
<evidence type="ECO:0000256" key="8">
    <source>
        <dbReference type="SAM" id="MobiDB-lite"/>
    </source>
</evidence>
<dbReference type="InterPro" id="IPR001128">
    <property type="entry name" value="Cyt_P450"/>
</dbReference>
<dbReference type="GO" id="GO:0004497">
    <property type="term" value="F:monooxygenase activity"/>
    <property type="evidence" value="ECO:0007669"/>
    <property type="project" value="UniProtKB-KW"/>
</dbReference>
<dbReference type="PRINTS" id="PR00385">
    <property type="entry name" value="P450"/>
</dbReference>
<dbReference type="PANTHER" id="PTHR46696:SF1">
    <property type="entry name" value="CYTOCHROME P450 YJIB-RELATED"/>
    <property type="match status" value="1"/>
</dbReference>
<evidence type="ECO:0000256" key="1">
    <source>
        <dbReference type="ARBA" id="ARBA00010617"/>
    </source>
</evidence>
<evidence type="ECO:0000256" key="6">
    <source>
        <dbReference type="ARBA" id="ARBA00023033"/>
    </source>
</evidence>
<dbReference type="SUPFAM" id="SSF48264">
    <property type="entry name" value="Cytochrome P450"/>
    <property type="match status" value="1"/>
</dbReference>
<sequence length="394" mass="42835">MTTAGKSPSLPLDPGSDGSPAPELVAWLQSKELAEVTMPSGQTALLGVTHADAKTILSDPRFSRQLAYAGAPTFFPGEDATTADPDFLANMPPERHHLVRRLVSGSFTVRRVNGWRPTAQRIADELVDELLASEQPVDFVASFAFQFPIRVICEIIGITGEDQKRFRTWTTATFAASGAEFIAYVQDLLARRRAEPGNDLIDSLIAARDGADRLTEPELIRMVLAMIVAGHETTASAIARGVLTLLRDRRRYERLIAEPELIPSVVEEILRVNPPIETALLRVATEDVELPSGRVERGQAVLASLAGANVDSAVFGEPDEFILDRDPIAARDHLSFGHGPHFCLGAGVARLELEVALSTLTTRLPGLTLELDPTQTPSVSDNMVRTVAELPVRW</sequence>
<evidence type="ECO:0000313" key="10">
    <source>
        <dbReference type="Proteomes" id="UP000001549"/>
    </source>
</evidence>
<dbReference type="RefSeq" id="WP_013873312.1">
    <property type="nucleotide sequence ID" value="NC_015656.1"/>
</dbReference>
<dbReference type="EMBL" id="CP002801">
    <property type="protein sequence ID" value="AEH09366.1"/>
    <property type="molecule type" value="Genomic_DNA"/>
</dbReference>
<dbReference type="PRINTS" id="PR00359">
    <property type="entry name" value="BP450"/>
</dbReference>
<organism evidence="9 10">
    <name type="scientific">Candidatus Protofrankia datiscae</name>
    <dbReference type="NCBI Taxonomy" id="2716812"/>
    <lineage>
        <taxon>Bacteria</taxon>
        <taxon>Bacillati</taxon>
        <taxon>Actinomycetota</taxon>
        <taxon>Actinomycetes</taxon>
        <taxon>Frankiales</taxon>
        <taxon>Frankiaceae</taxon>
        <taxon>Protofrankia</taxon>
    </lineage>
</organism>
<protein>
    <submittedName>
        <fullName evidence="9">Cytochrome P450</fullName>
    </submittedName>
</protein>
<keyword evidence="2 7" id="KW-0349">Heme</keyword>
<evidence type="ECO:0000256" key="2">
    <source>
        <dbReference type="ARBA" id="ARBA00022617"/>
    </source>
</evidence>
<dbReference type="eggNOG" id="COG2124">
    <property type="taxonomic scope" value="Bacteria"/>
</dbReference>
<dbReference type="InterPro" id="IPR017972">
    <property type="entry name" value="Cyt_P450_CS"/>
</dbReference>
<dbReference type="Pfam" id="PF00067">
    <property type="entry name" value="p450"/>
    <property type="match status" value="1"/>
</dbReference>
<keyword evidence="10" id="KW-1185">Reference proteome</keyword>
<keyword evidence="5 7" id="KW-0408">Iron</keyword>
<dbReference type="AlphaFoldDB" id="F8AWM9"/>
<dbReference type="CDD" id="cd11031">
    <property type="entry name" value="Cyp158A-like"/>
    <property type="match status" value="1"/>
</dbReference>
<dbReference type="Gene3D" id="1.10.630.10">
    <property type="entry name" value="Cytochrome P450"/>
    <property type="match status" value="1"/>
</dbReference>
<gene>
    <name evidence="9" type="ordered locus">FsymDg_1930</name>
</gene>
<dbReference type="FunFam" id="1.10.630.10:FF:000018">
    <property type="entry name" value="Cytochrome P450 monooxygenase"/>
    <property type="match status" value="1"/>
</dbReference>
<keyword evidence="6 7" id="KW-0503">Monooxygenase</keyword>
<evidence type="ECO:0000313" key="9">
    <source>
        <dbReference type="EMBL" id="AEH09366.1"/>
    </source>
</evidence>
<dbReference type="GO" id="GO:0020037">
    <property type="term" value="F:heme binding"/>
    <property type="evidence" value="ECO:0007669"/>
    <property type="project" value="InterPro"/>
</dbReference>
<evidence type="ECO:0000256" key="3">
    <source>
        <dbReference type="ARBA" id="ARBA00022723"/>
    </source>
</evidence>